<name>K6XPV2_9ALTE</name>
<dbReference type="OrthoDB" id="9810775at2"/>
<evidence type="ECO:0000256" key="3">
    <source>
        <dbReference type="ARBA" id="ARBA00022691"/>
    </source>
</evidence>
<evidence type="ECO:0000256" key="6">
    <source>
        <dbReference type="ARBA" id="ARBA00023014"/>
    </source>
</evidence>
<dbReference type="InterPro" id="IPR006638">
    <property type="entry name" value="Elp3/MiaA/NifB-like_rSAM"/>
</dbReference>
<dbReference type="PANTHER" id="PTHR11228:SF7">
    <property type="entry name" value="PQQA PEPTIDE CYCLASE"/>
    <property type="match status" value="1"/>
</dbReference>
<reference evidence="8 9" key="1">
    <citation type="journal article" date="2017" name="Antonie Van Leeuwenhoek">
        <title>Rhizobium rhizosphaerae sp. nov., a novel species isolated from rice rhizosphere.</title>
        <authorList>
            <person name="Zhao J.J."/>
            <person name="Zhang J."/>
            <person name="Zhang R.J."/>
            <person name="Zhang C.W."/>
            <person name="Yin H.Q."/>
            <person name="Zhang X.X."/>
        </authorList>
    </citation>
    <scope>NUCLEOTIDE SEQUENCE [LARGE SCALE GENOMIC DNA]</scope>
    <source>
        <strain evidence="8 9">E3</strain>
    </source>
</reference>
<organism evidence="8 9">
    <name type="scientific">Aliiglaciecola lipolytica E3</name>
    <dbReference type="NCBI Taxonomy" id="1127673"/>
    <lineage>
        <taxon>Bacteria</taxon>
        <taxon>Pseudomonadati</taxon>
        <taxon>Pseudomonadota</taxon>
        <taxon>Gammaproteobacteria</taxon>
        <taxon>Alteromonadales</taxon>
        <taxon>Alteromonadaceae</taxon>
        <taxon>Aliiglaciecola</taxon>
    </lineage>
</organism>
<keyword evidence="3" id="KW-0949">S-adenosyl-L-methionine</keyword>
<sequence>MLDPKQHRELLASESASLVPEVKSFPAVMYLESQRGCPYDCIMCTVPKTYGRKPSEMPDEILDKLSPYFRYVETMAIHGNGEALLSQKMDRYIDIANENDSFLHCNSTGFPLNTRLTNKMVEAKLDIRFSIHAGTAKTYQRVMDADFNKTINKIDRLLELSRQKGHKDNIFWLSFIVMKDNVNETEEFIDLAHRLGISEVRFMSLHPNKRTIFGTRRSDDEEKFSHFDQSNAEVSKRFNDSLPDLKEKAEQLGINIGSGSMKHWAGLNAGLRDVTNRFSNKVIKQNIFPLTRPKGSCLAPWTGQVQIEQNGDVGLCCSVKHVIGNLYKQSFEEIWHSAHMNDIRHSFSENKQPKVCGYCRGIGTSEYAIPVNKLIDVKYTEV</sequence>
<dbReference type="EMBL" id="BAEN01000022">
    <property type="protein sequence ID" value="GAC13711.1"/>
    <property type="molecule type" value="Genomic_DNA"/>
</dbReference>
<evidence type="ECO:0000256" key="2">
    <source>
        <dbReference type="ARBA" id="ARBA00022485"/>
    </source>
</evidence>
<dbReference type="SFLD" id="SFLDG01387">
    <property type="entry name" value="BtrN-like_SPASM_domain_contain"/>
    <property type="match status" value="1"/>
</dbReference>
<dbReference type="eggNOG" id="COG0535">
    <property type="taxonomic scope" value="Bacteria"/>
</dbReference>
<keyword evidence="2" id="KW-0004">4Fe-4S</keyword>
<dbReference type="CDD" id="cd01335">
    <property type="entry name" value="Radical_SAM"/>
    <property type="match status" value="1"/>
</dbReference>
<dbReference type="SFLD" id="SFLDS00029">
    <property type="entry name" value="Radical_SAM"/>
    <property type="match status" value="1"/>
</dbReference>
<keyword evidence="4" id="KW-0479">Metal-binding</keyword>
<dbReference type="SUPFAM" id="SSF102114">
    <property type="entry name" value="Radical SAM enzymes"/>
    <property type="match status" value="1"/>
</dbReference>
<gene>
    <name evidence="8" type="ORF">GLIP_1069</name>
</gene>
<evidence type="ECO:0000256" key="4">
    <source>
        <dbReference type="ARBA" id="ARBA00022723"/>
    </source>
</evidence>
<dbReference type="GO" id="GO:0051536">
    <property type="term" value="F:iron-sulfur cluster binding"/>
    <property type="evidence" value="ECO:0007669"/>
    <property type="project" value="UniProtKB-KW"/>
</dbReference>
<dbReference type="CDD" id="cd21109">
    <property type="entry name" value="SPASM"/>
    <property type="match status" value="1"/>
</dbReference>
<keyword evidence="6" id="KW-0411">Iron-sulfur</keyword>
<dbReference type="InterPro" id="IPR013785">
    <property type="entry name" value="Aldolase_TIM"/>
</dbReference>
<dbReference type="SFLD" id="SFLDG01067">
    <property type="entry name" value="SPASM/twitch_domain_containing"/>
    <property type="match status" value="1"/>
</dbReference>
<dbReference type="InterPro" id="IPR007197">
    <property type="entry name" value="rSAM"/>
</dbReference>
<dbReference type="InterPro" id="IPR050377">
    <property type="entry name" value="Radical_SAM_PqqE_MftC-like"/>
</dbReference>
<dbReference type="RefSeq" id="WP_008843528.1">
    <property type="nucleotide sequence ID" value="NZ_BAEN01000022.1"/>
</dbReference>
<dbReference type="PANTHER" id="PTHR11228">
    <property type="entry name" value="RADICAL SAM DOMAIN PROTEIN"/>
    <property type="match status" value="1"/>
</dbReference>
<evidence type="ECO:0000313" key="9">
    <source>
        <dbReference type="Proteomes" id="UP000006334"/>
    </source>
</evidence>
<dbReference type="GO" id="GO:0046872">
    <property type="term" value="F:metal ion binding"/>
    <property type="evidence" value="ECO:0007669"/>
    <property type="project" value="UniProtKB-KW"/>
</dbReference>
<dbReference type="SMART" id="SM00729">
    <property type="entry name" value="Elp3"/>
    <property type="match status" value="1"/>
</dbReference>
<comment type="caution">
    <text evidence="8">The sequence shown here is derived from an EMBL/GenBank/DDBJ whole genome shotgun (WGS) entry which is preliminary data.</text>
</comment>
<dbReference type="InterPro" id="IPR058240">
    <property type="entry name" value="rSAM_sf"/>
</dbReference>
<dbReference type="Gene3D" id="3.20.20.70">
    <property type="entry name" value="Aldolase class I"/>
    <property type="match status" value="1"/>
</dbReference>
<dbReference type="AlphaFoldDB" id="K6XPV2"/>
<dbReference type="STRING" id="1127673.GLIP_1069"/>
<dbReference type="GO" id="GO:0003824">
    <property type="term" value="F:catalytic activity"/>
    <property type="evidence" value="ECO:0007669"/>
    <property type="project" value="InterPro"/>
</dbReference>
<dbReference type="Proteomes" id="UP000006334">
    <property type="component" value="Unassembled WGS sequence"/>
</dbReference>
<proteinExistence type="predicted"/>
<dbReference type="Pfam" id="PF13186">
    <property type="entry name" value="SPASM"/>
    <property type="match status" value="1"/>
</dbReference>
<dbReference type="InterPro" id="IPR034391">
    <property type="entry name" value="AdoMet-like_SPASM_containing"/>
</dbReference>
<evidence type="ECO:0000256" key="5">
    <source>
        <dbReference type="ARBA" id="ARBA00023004"/>
    </source>
</evidence>
<keyword evidence="9" id="KW-1185">Reference proteome</keyword>
<dbReference type="PROSITE" id="PS51918">
    <property type="entry name" value="RADICAL_SAM"/>
    <property type="match status" value="1"/>
</dbReference>
<protein>
    <recommendedName>
        <fullName evidence="7">Radical SAM core domain-containing protein</fullName>
    </recommendedName>
</protein>
<evidence type="ECO:0000259" key="7">
    <source>
        <dbReference type="PROSITE" id="PS51918"/>
    </source>
</evidence>
<accession>K6XPV2</accession>
<dbReference type="InterPro" id="IPR023885">
    <property type="entry name" value="4Fe4S-binding_SPASM_dom"/>
</dbReference>
<feature type="domain" description="Radical SAM core" evidence="7">
    <location>
        <begin position="23"/>
        <end position="255"/>
    </location>
</feature>
<evidence type="ECO:0000313" key="8">
    <source>
        <dbReference type="EMBL" id="GAC13711.1"/>
    </source>
</evidence>
<evidence type="ECO:0000256" key="1">
    <source>
        <dbReference type="ARBA" id="ARBA00001966"/>
    </source>
</evidence>
<dbReference type="Pfam" id="PF04055">
    <property type="entry name" value="Radical_SAM"/>
    <property type="match status" value="1"/>
</dbReference>
<comment type="cofactor">
    <cofactor evidence="1">
        <name>[4Fe-4S] cluster</name>
        <dbReference type="ChEBI" id="CHEBI:49883"/>
    </cofactor>
</comment>
<keyword evidence="5" id="KW-0408">Iron</keyword>